<protein>
    <submittedName>
        <fullName evidence="1">Uncharacterized protein</fullName>
    </submittedName>
</protein>
<dbReference type="EMBL" id="JAKOGI010000963">
    <property type="protein sequence ID" value="KAJ8428849.1"/>
    <property type="molecule type" value="Genomic_DNA"/>
</dbReference>
<accession>A0A9Q1Q4P2</accession>
<keyword evidence="2" id="KW-1185">Reference proteome</keyword>
<organism evidence="1 2">
    <name type="scientific">Carnegiea gigantea</name>
    <dbReference type="NCBI Taxonomy" id="171969"/>
    <lineage>
        <taxon>Eukaryota</taxon>
        <taxon>Viridiplantae</taxon>
        <taxon>Streptophyta</taxon>
        <taxon>Embryophyta</taxon>
        <taxon>Tracheophyta</taxon>
        <taxon>Spermatophyta</taxon>
        <taxon>Magnoliopsida</taxon>
        <taxon>eudicotyledons</taxon>
        <taxon>Gunneridae</taxon>
        <taxon>Pentapetalae</taxon>
        <taxon>Caryophyllales</taxon>
        <taxon>Cactineae</taxon>
        <taxon>Cactaceae</taxon>
        <taxon>Cactoideae</taxon>
        <taxon>Echinocereeae</taxon>
        <taxon>Carnegiea</taxon>
    </lineage>
</organism>
<gene>
    <name evidence="1" type="ORF">Cgig2_003397</name>
</gene>
<dbReference type="Proteomes" id="UP001153076">
    <property type="component" value="Unassembled WGS sequence"/>
</dbReference>
<proteinExistence type="predicted"/>
<dbReference type="AlphaFoldDB" id="A0A9Q1Q4P2"/>
<evidence type="ECO:0000313" key="2">
    <source>
        <dbReference type="Proteomes" id="UP001153076"/>
    </source>
</evidence>
<reference evidence="1" key="1">
    <citation type="submission" date="2022-04" db="EMBL/GenBank/DDBJ databases">
        <title>Carnegiea gigantea Genome sequencing and assembly v2.</title>
        <authorList>
            <person name="Copetti D."/>
            <person name="Sanderson M.J."/>
            <person name="Burquez A."/>
            <person name="Wojciechowski M.F."/>
        </authorList>
    </citation>
    <scope>NUCLEOTIDE SEQUENCE</scope>
    <source>
        <strain evidence="1">SGP5-SGP5p</strain>
        <tissue evidence="1">Aerial part</tissue>
    </source>
</reference>
<name>A0A9Q1Q4P2_9CARY</name>
<evidence type="ECO:0000313" key="1">
    <source>
        <dbReference type="EMBL" id="KAJ8428849.1"/>
    </source>
</evidence>
<sequence>MTAFTLCKAVGASATRKSTSRFFAPVLSSKQSGRRIIPVGIYFLPPETQDRMYQEDDIPSRVLKFLQAIPRDDVYRAPGVNKNSPYNGAGRFHLSHQWVVVGGGKVRQYAGNASHTALRLQLTLPFVPSLGNDSIGNPPQWTGHGALLVIGHSCLGERPLSPHRYGDAMQQGCAYGKTYSPRIKEAFLWWWIQLKCEGKGQSCLLIPSI</sequence>
<comment type="caution">
    <text evidence="1">The sequence shown here is derived from an EMBL/GenBank/DDBJ whole genome shotgun (WGS) entry which is preliminary data.</text>
</comment>